<protein>
    <submittedName>
        <fullName evidence="1">Uncharacterized protein</fullName>
    </submittedName>
</protein>
<dbReference type="SUPFAM" id="SSF51726">
    <property type="entry name" value="UROD/MetE-like"/>
    <property type="match status" value="1"/>
</dbReference>
<reference evidence="1" key="1">
    <citation type="submission" date="2023-03" db="EMBL/GenBank/DDBJ databases">
        <title>Actinoallomurus iriomotensis NBRC 103681.</title>
        <authorList>
            <person name="Ichikawa N."/>
            <person name="Sato H."/>
            <person name="Tonouchi N."/>
        </authorList>
    </citation>
    <scope>NUCLEOTIDE SEQUENCE</scope>
    <source>
        <strain evidence="1">NBRC 103681</strain>
    </source>
</reference>
<comment type="caution">
    <text evidence="1">The sequence shown here is derived from an EMBL/GenBank/DDBJ whole genome shotgun (WGS) entry which is preliminary data.</text>
</comment>
<sequence length="82" mass="9154">MRRSSTPDTTGTRVFAQAPFARFHVEYPEAYDSRFPAGRVVALGVVDARSPRPETVDELLSRIDTVAGVLPILARYYRGDEL</sequence>
<dbReference type="Proteomes" id="UP001165135">
    <property type="component" value="Unassembled WGS sequence"/>
</dbReference>
<gene>
    <name evidence="1" type="ORF">Airi01_090360</name>
</gene>
<evidence type="ECO:0000313" key="1">
    <source>
        <dbReference type="EMBL" id="GLY80769.1"/>
    </source>
</evidence>
<organism evidence="1 2">
    <name type="scientific">Actinoallomurus iriomotensis</name>
    <dbReference type="NCBI Taxonomy" id="478107"/>
    <lineage>
        <taxon>Bacteria</taxon>
        <taxon>Bacillati</taxon>
        <taxon>Actinomycetota</taxon>
        <taxon>Actinomycetes</taxon>
        <taxon>Streptosporangiales</taxon>
        <taxon>Thermomonosporaceae</taxon>
        <taxon>Actinoallomurus</taxon>
    </lineage>
</organism>
<dbReference type="EMBL" id="BSTJ01000016">
    <property type="protein sequence ID" value="GLY80769.1"/>
    <property type="molecule type" value="Genomic_DNA"/>
</dbReference>
<dbReference type="Gene3D" id="3.20.20.210">
    <property type="match status" value="1"/>
</dbReference>
<evidence type="ECO:0000313" key="2">
    <source>
        <dbReference type="Proteomes" id="UP001165135"/>
    </source>
</evidence>
<name>A0A9W6VV25_9ACTN</name>
<proteinExistence type="predicted"/>
<dbReference type="InterPro" id="IPR038071">
    <property type="entry name" value="UROD/MetE-like_sf"/>
</dbReference>
<accession>A0A9W6VV25</accession>
<dbReference type="AlphaFoldDB" id="A0A9W6VV25"/>
<dbReference type="RefSeq" id="WP_285634192.1">
    <property type="nucleotide sequence ID" value="NZ_BSTJ01000016.1"/>
</dbReference>